<reference evidence="2" key="1">
    <citation type="journal article" date="2023" name="Mol. Biol. Evol.">
        <title>Third-Generation Sequencing Reveals the Adaptive Role of the Epigenome in Three Deep-Sea Polychaetes.</title>
        <authorList>
            <person name="Perez M."/>
            <person name="Aroh O."/>
            <person name="Sun Y."/>
            <person name="Lan Y."/>
            <person name="Juniper S.K."/>
            <person name="Young C.R."/>
            <person name="Angers B."/>
            <person name="Qian P.Y."/>
        </authorList>
    </citation>
    <scope>NUCLEOTIDE SEQUENCE</scope>
    <source>
        <strain evidence="2">P08H-3</strain>
    </source>
</reference>
<accession>A0AAD9J5S2</accession>
<dbReference type="InterPro" id="IPR036388">
    <property type="entry name" value="WH-like_DNA-bd_sf"/>
</dbReference>
<gene>
    <name evidence="2" type="ORF">LSH36_577g01014</name>
</gene>
<dbReference type="Gene3D" id="1.10.10.10">
    <property type="entry name" value="Winged helix-like DNA-binding domain superfamily/Winged helix DNA-binding domain"/>
    <property type="match status" value="1"/>
</dbReference>
<protein>
    <recommendedName>
        <fullName evidence="1">IRF tryptophan pentad repeat domain-containing protein</fullName>
    </recommendedName>
</protein>
<evidence type="ECO:0000313" key="2">
    <source>
        <dbReference type="EMBL" id="KAK2146943.1"/>
    </source>
</evidence>
<sequence>MVSASGRYNPKNQDPIRWKANFRSALNSLLDVHEVRELRKKGKIAYRVYRLDLTPDEQILYKDKGSRSRSISRLRSRSNGCCVLNKNKGIVTKETFVSSGPHYHHVTAATEQQYRDEYLNKRKVQALPSITCIFSRKVPERGGEV</sequence>
<dbReference type="GO" id="GO:0000978">
    <property type="term" value="F:RNA polymerase II cis-regulatory region sequence-specific DNA binding"/>
    <property type="evidence" value="ECO:0007669"/>
    <property type="project" value="TreeGrafter"/>
</dbReference>
<dbReference type="PROSITE" id="PS51507">
    <property type="entry name" value="IRF_2"/>
    <property type="match status" value="1"/>
</dbReference>
<evidence type="ECO:0000259" key="1">
    <source>
        <dbReference type="PROSITE" id="PS51507"/>
    </source>
</evidence>
<dbReference type="InterPro" id="IPR036390">
    <property type="entry name" value="WH_DNA-bd_sf"/>
</dbReference>
<proteinExistence type="predicted"/>
<dbReference type="PANTHER" id="PTHR11949">
    <property type="entry name" value="INTERFERON REGULATORY FACTOR"/>
    <property type="match status" value="1"/>
</dbReference>
<evidence type="ECO:0000313" key="3">
    <source>
        <dbReference type="Proteomes" id="UP001208570"/>
    </source>
</evidence>
<dbReference type="GO" id="GO:0002376">
    <property type="term" value="P:immune system process"/>
    <property type="evidence" value="ECO:0007669"/>
    <property type="project" value="TreeGrafter"/>
</dbReference>
<dbReference type="EMBL" id="JAODUP010000577">
    <property type="protein sequence ID" value="KAK2146943.1"/>
    <property type="molecule type" value="Genomic_DNA"/>
</dbReference>
<name>A0AAD9J5S2_9ANNE</name>
<dbReference type="Proteomes" id="UP001208570">
    <property type="component" value="Unassembled WGS sequence"/>
</dbReference>
<dbReference type="PANTHER" id="PTHR11949:SF17">
    <property type="entry name" value="IRF TRYPTOPHAN PENTAD REPEAT DOMAIN-CONTAINING PROTEIN"/>
    <property type="match status" value="1"/>
</dbReference>
<dbReference type="InterPro" id="IPR001346">
    <property type="entry name" value="Interferon_reg_fact_DNA-bd_dom"/>
</dbReference>
<dbReference type="Pfam" id="PF00605">
    <property type="entry name" value="IRF"/>
    <property type="match status" value="1"/>
</dbReference>
<feature type="domain" description="IRF tryptophan pentad repeat" evidence="1">
    <location>
        <begin position="1"/>
        <end position="53"/>
    </location>
</feature>
<dbReference type="GO" id="GO:0000981">
    <property type="term" value="F:DNA-binding transcription factor activity, RNA polymerase II-specific"/>
    <property type="evidence" value="ECO:0007669"/>
    <property type="project" value="TreeGrafter"/>
</dbReference>
<dbReference type="SUPFAM" id="SSF46785">
    <property type="entry name" value="Winged helix' DNA-binding domain"/>
    <property type="match status" value="1"/>
</dbReference>
<dbReference type="AlphaFoldDB" id="A0AAD9J5S2"/>
<keyword evidence="3" id="KW-1185">Reference proteome</keyword>
<organism evidence="2 3">
    <name type="scientific">Paralvinella palmiformis</name>
    <dbReference type="NCBI Taxonomy" id="53620"/>
    <lineage>
        <taxon>Eukaryota</taxon>
        <taxon>Metazoa</taxon>
        <taxon>Spiralia</taxon>
        <taxon>Lophotrochozoa</taxon>
        <taxon>Annelida</taxon>
        <taxon>Polychaeta</taxon>
        <taxon>Sedentaria</taxon>
        <taxon>Canalipalpata</taxon>
        <taxon>Terebellida</taxon>
        <taxon>Terebelliformia</taxon>
        <taxon>Alvinellidae</taxon>
        <taxon>Paralvinella</taxon>
    </lineage>
</organism>
<dbReference type="GO" id="GO:0005634">
    <property type="term" value="C:nucleus"/>
    <property type="evidence" value="ECO:0007669"/>
    <property type="project" value="TreeGrafter"/>
</dbReference>
<comment type="caution">
    <text evidence="2">The sequence shown here is derived from an EMBL/GenBank/DDBJ whole genome shotgun (WGS) entry which is preliminary data.</text>
</comment>